<feature type="region of interest" description="Disordered" evidence="1">
    <location>
        <begin position="1"/>
        <end position="82"/>
    </location>
</feature>
<accession>A0A3S5ARP0</accession>
<dbReference type="Proteomes" id="UP000784294">
    <property type="component" value="Unassembled WGS sequence"/>
</dbReference>
<proteinExistence type="predicted"/>
<gene>
    <name evidence="2" type="ORF">PXEA_LOCUS37026</name>
</gene>
<evidence type="ECO:0000256" key="1">
    <source>
        <dbReference type="SAM" id="MobiDB-lite"/>
    </source>
</evidence>
<dbReference type="AlphaFoldDB" id="A0A3S5ARP0"/>
<dbReference type="EMBL" id="CAAALY010282978">
    <property type="protein sequence ID" value="VEL43586.1"/>
    <property type="molecule type" value="Genomic_DNA"/>
</dbReference>
<comment type="caution">
    <text evidence="2">The sequence shown here is derived from an EMBL/GenBank/DDBJ whole genome shotgun (WGS) entry which is preliminary data.</text>
</comment>
<name>A0A3S5ARP0_9PLAT</name>
<sequence length="220" mass="24492">MADSMGRSSGKPCRRHFLGKSPDSRSFSSPMQLINLQEESEETKTSNGVDNTDERPKTSRESSLGDKEKKGMAENEVSQNKEVYEERNYDEACEESLCNNERARTAGEQASIRLARSGPGGHIRNITDQNRGVIQASASWPSRRISCKHEMPAPRDLEAWILQRFRRGYFRVASAMEAAVASAKEASGLHSASNGNKAAEVLVGFRYCHFETDEVKSDRS</sequence>
<reference evidence="2" key="1">
    <citation type="submission" date="2018-11" db="EMBL/GenBank/DDBJ databases">
        <authorList>
            <consortium name="Pathogen Informatics"/>
        </authorList>
    </citation>
    <scope>NUCLEOTIDE SEQUENCE</scope>
</reference>
<keyword evidence="3" id="KW-1185">Reference proteome</keyword>
<evidence type="ECO:0000313" key="2">
    <source>
        <dbReference type="EMBL" id="VEL43586.1"/>
    </source>
</evidence>
<feature type="compositionally biased region" description="Basic and acidic residues" evidence="1">
    <location>
        <begin position="52"/>
        <end position="73"/>
    </location>
</feature>
<protein>
    <submittedName>
        <fullName evidence="2">Uncharacterized protein</fullName>
    </submittedName>
</protein>
<feature type="compositionally biased region" description="Polar residues" evidence="1">
    <location>
        <begin position="24"/>
        <end position="37"/>
    </location>
</feature>
<organism evidence="2 3">
    <name type="scientific">Protopolystoma xenopodis</name>
    <dbReference type="NCBI Taxonomy" id="117903"/>
    <lineage>
        <taxon>Eukaryota</taxon>
        <taxon>Metazoa</taxon>
        <taxon>Spiralia</taxon>
        <taxon>Lophotrochozoa</taxon>
        <taxon>Platyhelminthes</taxon>
        <taxon>Monogenea</taxon>
        <taxon>Polyopisthocotylea</taxon>
        <taxon>Polystomatidea</taxon>
        <taxon>Polystomatidae</taxon>
        <taxon>Protopolystoma</taxon>
    </lineage>
</organism>
<evidence type="ECO:0000313" key="3">
    <source>
        <dbReference type="Proteomes" id="UP000784294"/>
    </source>
</evidence>